<evidence type="ECO:0000313" key="2">
    <source>
        <dbReference type="Proteomes" id="UP000245712"/>
    </source>
</evidence>
<name>A0ABX5KRQ3_9BURK</name>
<proteinExistence type="predicted"/>
<organism evidence="1 2">
    <name type="scientific">Paraburkholderia unamae</name>
    <dbReference type="NCBI Taxonomy" id="219649"/>
    <lineage>
        <taxon>Bacteria</taxon>
        <taxon>Pseudomonadati</taxon>
        <taxon>Pseudomonadota</taxon>
        <taxon>Betaproteobacteria</taxon>
        <taxon>Burkholderiales</taxon>
        <taxon>Burkholderiaceae</taxon>
        <taxon>Paraburkholderia</taxon>
    </lineage>
</organism>
<sequence length="92" mass="9554">MDTLRAKFGEGAERFIDQAISAGLPRDEAVAVLGIAERASVQAGMAAGEGVEADCVALARKRLEAMFGKQVHALVASAAAANDKNRASKSMH</sequence>
<gene>
    <name evidence="1" type="ORF">C7402_103136</name>
</gene>
<accession>A0ABX5KRQ3</accession>
<dbReference type="EMBL" id="QEOB01000003">
    <property type="protein sequence ID" value="PVX85559.1"/>
    <property type="molecule type" value="Genomic_DNA"/>
</dbReference>
<dbReference type="RefSeq" id="WP_112174935.1">
    <property type="nucleotide sequence ID" value="NZ_CAJZAT010000192.1"/>
</dbReference>
<reference evidence="1 2" key="1">
    <citation type="submission" date="2018-05" db="EMBL/GenBank/DDBJ databases">
        <title>Genomic Encyclopedia of Type Strains, Phase IV (KMG-V): Genome sequencing to study the core and pangenomes of soil and plant-associated prokaryotes.</title>
        <authorList>
            <person name="Whitman W."/>
        </authorList>
    </citation>
    <scope>NUCLEOTIDE SEQUENCE [LARGE SCALE GENOMIC DNA]</scope>
    <source>
        <strain evidence="1 2">SCZa-39</strain>
    </source>
</reference>
<evidence type="ECO:0000313" key="1">
    <source>
        <dbReference type="EMBL" id="PVX85559.1"/>
    </source>
</evidence>
<comment type="caution">
    <text evidence="1">The sequence shown here is derived from an EMBL/GenBank/DDBJ whole genome shotgun (WGS) entry which is preliminary data.</text>
</comment>
<keyword evidence="2" id="KW-1185">Reference proteome</keyword>
<dbReference type="Proteomes" id="UP000245712">
    <property type="component" value="Unassembled WGS sequence"/>
</dbReference>
<protein>
    <submittedName>
        <fullName evidence="1">Uncharacterized protein</fullName>
    </submittedName>
</protein>